<organism evidence="1 2">
    <name type="scientific">Fomitopsis schrenkii</name>
    <name type="common">Brown rot fungus</name>
    <dbReference type="NCBI Taxonomy" id="2126942"/>
    <lineage>
        <taxon>Eukaryota</taxon>
        <taxon>Fungi</taxon>
        <taxon>Dikarya</taxon>
        <taxon>Basidiomycota</taxon>
        <taxon>Agaricomycotina</taxon>
        <taxon>Agaricomycetes</taxon>
        <taxon>Polyporales</taxon>
        <taxon>Fomitopsis</taxon>
    </lineage>
</organism>
<sequence>MYSDSPVSAVPLELIQEIFLRHRNLFHEPLHAVPAVSKDSRSINFVPGYGWIAVSHVCRRWRAAAICCPPLWTQLSVTRSAEWTSEVLARSCGMPLRVTASLGLNSGEKVDALRTVLTDLVRIQSLQLSGHVDAEVVALLSNPAPSLEHLILDHITLPTPADPNLKHSDDALINFPYFLHHDLTPRLTHLELDAFQPRLRGPCTSALKHVVFRHRAAGTLLGRPYTSPCLHRVLAALQHMPALESLAFEREAHAVLDLAAEAELAGDLPDVVLPRLRALRIHATAEECVAFLDCATLPALEKFTLTCARSSTEYPPTLAPALARTAQALPATHALSISRFTGSGFHRYMRFTGRAPASASAVPFGGPTFDVMLDRGYGRENVIPLLAGCLPLQSVRELQVESRAEPEEAAWRTVLGAMPNLESVAVVGQLARQRLPELHACVEAVLGAEEARKEASARRRIPEVSCCSSKSGYA</sequence>
<reference evidence="1 2" key="1">
    <citation type="journal article" date="2012" name="Science">
        <title>The Paleozoic origin of enzymatic lignin decomposition reconstructed from 31 fungal genomes.</title>
        <authorList>
            <person name="Floudas D."/>
            <person name="Binder M."/>
            <person name="Riley R."/>
            <person name="Barry K."/>
            <person name="Blanchette R.A."/>
            <person name="Henrissat B."/>
            <person name="Martinez A.T."/>
            <person name="Otillar R."/>
            <person name="Spatafora J.W."/>
            <person name="Yadav J.S."/>
            <person name="Aerts A."/>
            <person name="Benoit I."/>
            <person name="Boyd A."/>
            <person name="Carlson A."/>
            <person name="Copeland A."/>
            <person name="Coutinho P.M."/>
            <person name="de Vries R.P."/>
            <person name="Ferreira P."/>
            <person name="Findley K."/>
            <person name="Foster B."/>
            <person name="Gaskell J."/>
            <person name="Glotzer D."/>
            <person name="Gorecki P."/>
            <person name="Heitman J."/>
            <person name="Hesse C."/>
            <person name="Hori C."/>
            <person name="Igarashi K."/>
            <person name="Jurgens J.A."/>
            <person name="Kallen N."/>
            <person name="Kersten P."/>
            <person name="Kohler A."/>
            <person name="Kuees U."/>
            <person name="Kumar T.K.A."/>
            <person name="Kuo A."/>
            <person name="LaButti K."/>
            <person name="Larrondo L.F."/>
            <person name="Lindquist E."/>
            <person name="Ling A."/>
            <person name="Lombard V."/>
            <person name="Lucas S."/>
            <person name="Lundell T."/>
            <person name="Martin R."/>
            <person name="McLaughlin D.J."/>
            <person name="Morgenstern I."/>
            <person name="Morin E."/>
            <person name="Murat C."/>
            <person name="Nagy L.G."/>
            <person name="Nolan M."/>
            <person name="Ohm R.A."/>
            <person name="Patyshakuliyeva A."/>
            <person name="Rokas A."/>
            <person name="Ruiz-Duenas F.J."/>
            <person name="Sabat G."/>
            <person name="Salamov A."/>
            <person name="Samejima M."/>
            <person name="Schmutz J."/>
            <person name="Slot J.C."/>
            <person name="St John F."/>
            <person name="Stenlid J."/>
            <person name="Sun H."/>
            <person name="Sun S."/>
            <person name="Syed K."/>
            <person name="Tsang A."/>
            <person name="Wiebenga A."/>
            <person name="Young D."/>
            <person name="Pisabarro A."/>
            <person name="Eastwood D.C."/>
            <person name="Martin F."/>
            <person name="Cullen D."/>
            <person name="Grigoriev I.V."/>
            <person name="Hibbett D.S."/>
        </authorList>
    </citation>
    <scope>NUCLEOTIDE SEQUENCE</scope>
    <source>
        <strain evidence="2">FP-58527</strain>
    </source>
</reference>
<dbReference type="EMBL" id="KE504157">
    <property type="protein sequence ID" value="EPS99322.1"/>
    <property type="molecule type" value="Genomic_DNA"/>
</dbReference>
<name>S8E3H2_FOMSC</name>
<dbReference type="OrthoDB" id="3353710at2759"/>
<keyword evidence="2" id="KW-1185">Reference proteome</keyword>
<dbReference type="Proteomes" id="UP000015241">
    <property type="component" value="Unassembled WGS sequence"/>
</dbReference>
<accession>S8E3H2</accession>
<dbReference type="STRING" id="743788.S8E3H2"/>
<dbReference type="AlphaFoldDB" id="S8E3H2"/>
<gene>
    <name evidence="1" type="ORF">FOMPIDRAFT_1164011</name>
</gene>
<proteinExistence type="predicted"/>
<evidence type="ECO:0000313" key="1">
    <source>
        <dbReference type="EMBL" id="EPS99322.1"/>
    </source>
</evidence>
<dbReference type="InterPro" id="IPR032675">
    <property type="entry name" value="LRR_dom_sf"/>
</dbReference>
<dbReference type="HOGENOM" id="CLU_576224_0_0_1"/>
<evidence type="ECO:0000313" key="2">
    <source>
        <dbReference type="Proteomes" id="UP000015241"/>
    </source>
</evidence>
<dbReference type="Gene3D" id="3.80.10.10">
    <property type="entry name" value="Ribonuclease Inhibitor"/>
    <property type="match status" value="1"/>
</dbReference>
<protein>
    <submittedName>
        <fullName evidence="1">Uncharacterized protein</fullName>
    </submittedName>
</protein>
<dbReference type="InParanoid" id="S8E3H2"/>